<evidence type="ECO:0000256" key="6">
    <source>
        <dbReference type="ARBA" id="ARBA00022984"/>
    </source>
</evidence>
<reference evidence="13 14" key="1">
    <citation type="journal article" date="2013" name="Environ. Microbiol.">
        <title>Genome analysis of Chitinivibrio alkaliphilus gen. nov., sp. nov., a novel extremely haloalkaliphilic anaerobic chitinolytic bacterium from the candidate phylum Termite Group 3.</title>
        <authorList>
            <person name="Sorokin D.Y."/>
            <person name="Gumerov V.M."/>
            <person name="Rakitin A.L."/>
            <person name="Beletsky A.V."/>
            <person name="Damste J.S."/>
            <person name="Muyzer G."/>
            <person name="Mardanov A.V."/>
            <person name="Ravin N.V."/>
        </authorList>
    </citation>
    <scope>NUCLEOTIDE SEQUENCE [LARGE SCALE GENOMIC DNA]</scope>
    <source>
        <strain evidence="13 14">ACht1</strain>
    </source>
</reference>
<dbReference type="GO" id="GO:0005886">
    <property type="term" value="C:plasma membrane"/>
    <property type="evidence" value="ECO:0007669"/>
    <property type="project" value="UniProtKB-SubCell"/>
</dbReference>
<name>U7D7Y0_9BACT</name>
<evidence type="ECO:0000256" key="10">
    <source>
        <dbReference type="HAMAP-Rule" id="MF_00033"/>
    </source>
</evidence>
<feature type="binding site" evidence="10">
    <location>
        <position position="120"/>
    </location>
    <ligand>
        <name>UDP-N-acetyl-alpha-D-glucosamine</name>
        <dbReference type="ChEBI" id="CHEBI:57705"/>
    </ligand>
</feature>
<keyword evidence="2 10" id="KW-0132">Cell division</keyword>
<dbReference type="PANTHER" id="PTHR21015">
    <property type="entry name" value="UDP-N-ACETYLGLUCOSAMINE--N-ACETYLMURAMYL-(PENTAPEPTIDE) PYROPHOSPHORYL-UNDECAPRENOL N-ACETYLGLUCOSAMINE TRANSFERASE 1"/>
    <property type="match status" value="1"/>
</dbReference>
<dbReference type="RefSeq" id="WP_022637335.1">
    <property type="nucleotide sequence ID" value="NZ_ASJR01000017.1"/>
</dbReference>
<evidence type="ECO:0000256" key="3">
    <source>
        <dbReference type="ARBA" id="ARBA00022676"/>
    </source>
</evidence>
<comment type="function">
    <text evidence="10">Cell wall formation. Catalyzes the transfer of a GlcNAc subunit on undecaprenyl-pyrophosphoryl-MurNAc-pentapeptide (lipid intermediate I) to form undecaprenyl-pyrophosphoryl-MurNAc-(pentapeptide)GlcNAc (lipid intermediate II).</text>
</comment>
<dbReference type="SUPFAM" id="SSF53756">
    <property type="entry name" value="UDP-Glycosyltransferase/glycogen phosphorylase"/>
    <property type="match status" value="1"/>
</dbReference>
<dbReference type="InterPro" id="IPR004276">
    <property type="entry name" value="GlycoTrans_28_N"/>
</dbReference>
<comment type="catalytic activity">
    <reaction evidence="10">
        <text>di-trans,octa-cis-undecaprenyl diphospho-N-acetyl-alpha-D-muramoyl-L-alanyl-D-glutamyl-meso-2,6-diaminopimeloyl-D-alanyl-D-alanine + UDP-N-acetyl-alpha-D-glucosamine = di-trans,octa-cis-undecaprenyl diphospho-[N-acetyl-alpha-D-glucosaminyl-(1-&gt;4)]-N-acetyl-alpha-D-muramoyl-L-alanyl-D-glutamyl-meso-2,6-diaminopimeloyl-D-alanyl-D-alanine + UDP + H(+)</text>
        <dbReference type="Rhea" id="RHEA:31227"/>
        <dbReference type="ChEBI" id="CHEBI:15378"/>
        <dbReference type="ChEBI" id="CHEBI:57705"/>
        <dbReference type="ChEBI" id="CHEBI:58223"/>
        <dbReference type="ChEBI" id="CHEBI:61387"/>
        <dbReference type="ChEBI" id="CHEBI:61388"/>
        <dbReference type="EC" id="2.4.1.227"/>
    </reaction>
</comment>
<keyword evidence="5 10" id="KW-0133">Cell shape</keyword>
<keyword evidence="3 10" id="KW-0328">Glycosyltransferase</keyword>
<evidence type="ECO:0000256" key="8">
    <source>
        <dbReference type="ARBA" id="ARBA00023306"/>
    </source>
</evidence>
<keyword evidence="9 10" id="KW-0961">Cell wall biogenesis/degradation</keyword>
<dbReference type="InterPro" id="IPR006009">
    <property type="entry name" value="GlcNAc_MurG"/>
</dbReference>
<dbReference type="GO" id="GO:0050511">
    <property type="term" value="F:undecaprenyldiphospho-muramoylpentapeptide beta-N-acetylglucosaminyltransferase activity"/>
    <property type="evidence" value="ECO:0007669"/>
    <property type="project" value="UniProtKB-UniRule"/>
</dbReference>
<evidence type="ECO:0000256" key="4">
    <source>
        <dbReference type="ARBA" id="ARBA00022679"/>
    </source>
</evidence>
<feature type="domain" description="Glycosyl transferase family 28 C-terminal" evidence="12">
    <location>
        <begin position="184"/>
        <end position="335"/>
    </location>
</feature>
<dbReference type="STRING" id="1313304.CALK_1910"/>
<comment type="caution">
    <text evidence="10">Lacks conserved residue(s) required for the propagation of feature annotation.</text>
</comment>
<dbReference type="PANTHER" id="PTHR21015:SF22">
    <property type="entry name" value="GLYCOSYLTRANSFERASE"/>
    <property type="match status" value="1"/>
</dbReference>
<accession>U7D7Y0</accession>
<organism evidence="13 14">
    <name type="scientific">Chitinivibrio alkaliphilus ACht1</name>
    <dbReference type="NCBI Taxonomy" id="1313304"/>
    <lineage>
        <taxon>Bacteria</taxon>
        <taxon>Pseudomonadati</taxon>
        <taxon>Fibrobacterota</taxon>
        <taxon>Chitinivibrionia</taxon>
        <taxon>Chitinivibrionales</taxon>
        <taxon>Chitinivibrionaceae</taxon>
        <taxon>Chitinivibrio</taxon>
    </lineage>
</organism>
<feature type="binding site" evidence="10">
    <location>
        <begin position="10"/>
        <end position="12"/>
    </location>
    <ligand>
        <name>UDP-N-acetyl-alpha-D-glucosamine</name>
        <dbReference type="ChEBI" id="CHEBI:57705"/>
    </ligand>
</feature>
<dbReference type="eggNOG" id="COG0707">
    <property type="taxonomic scope" value="Bacteria"/>
</dbReference>
<keyword evidence="4 10" id="KW-0808">Transferase</keyword>
<dbReference type="GO" id="GO:0005975">
    <property type="term" value="P:carbohydrate metabolic process"/>
    <property type="evidence" value="ECO:0007669"/>
    <property type="project" value="InterPro"/>
</dbReference>
<dbReference type="Pfam" id="PF03033">
    <property type="entry name" value="Glyco_transf_28"/>
    <property type="match status" value="1"/>
</dbReference>
<comment type="caution">
    <text evidence="13">The sequence shown here is derived from an EMBL/GenBank/DDBJ whole genome shotgun (WGS) entry which is preliminary data.</text>
</comment>
<evidence type="ECO:0000256" key="7">
    <source>
        <dbReference type="ARBA" id="ARBA00023136"/>
    </source>
</evidence>
<evidence type="ECO:0000256" key="2">
    <source>
        <dbReference type="ARBA" id="ARBA00022618"/>
    </source>
</evidence>
<dbReference type="OrthoDB" id="9808936at2"/>
<dbReference type="Pfam" id="PF04101">
    <property type="entry name" value="Glyco_tran_28_C"/>
    <property type="match status" value="1"/>
</dbReference>
<keyword evidence="6 10" id="KW-0573">Peptidoglycan synthesis</keyword>
<proteinExistence type="inferred from homology"/>
<evidence type="ECO:0000256" key="1">
    <source>
        <dbReference type="ARBA" id="ARBA00022475"/>
    </source>
</evidence>
<dbReference type="GO" id="GO:0051301">
    <property type="term" value="P:cell division"/>
    <property type="evidence" value="ECO:0007669"/>
    <property type="project" value="UniProtKB-KW"/>
</dbReference>
<keyword evidence="14" id="KW-1185">Reference proteome</keyword>
<dbReference type="UniPathway" id="UPA00219"/>
<protein>
    <recommendedName>
        <fullName evidence="10">UDP-N-acetylglucosamine--N-acetylmuramyl-(pentapeptide) pyrophosphoryl-undecaprenol N-acetylglucosamine transferase</fullName>
        <ecNumber evidence="10">2.4.1.227</ecNumber>
    </recommendedName>
    <alternativeName>
        <fullName evidence="10">Undecaprenyl-PP-MurNAc-pentapeptide-UDPGlcNAc GlcNAc transferase</fullName>
    </alternativeName>
</protein>
<dbReference type="PATRIC" id="fig|1313304.3.peg.1817"/>
<evidence type="ECO:0000259" key="12">
    <source>
        <dbReference type="Pfam" id="PF04101"/>
    </source>
</evidence>
<keyword evidence="1 10" id="KW-1003">Cell membrane</keyword>
<feature type="binding site" evidence="10">
    <location>
        <position position="191"/>
    </location>
    <ligand>
        <name>UDP-N-acetyl-alpha-D-glucosamine</name>
        <dbReference type="ChEBI" id="CHEBI:57705"/>
    </ligand>
</feature>
<comment type="subcellular location">
    <subcellularLocation>
        <location evidence="10">Cell membrane</location>
        <topology evidence="10">Peripheral membrane protein</topology>
        <orientation evidence="10">Cytoplasmic side</orientation>
    </subcellularLocation>
</comment>
<dbReference type="GO" id="GO:0009252">
    <property type="term" value="P:peptidoglycan biosynthetic process"/>
    <property type="evidence" value="ECO:0007669"/>
    <property type="project" value="UniProtKB-UniRule"/>
</dbReference>
<evidence type="ECO:0000256" key="9">
    <source>
        <dbReference type="ARBA" id="ARBA00023316"/>
    </source>
</evidence>
<dbReference type="AlphaFoldDB" id="U7D7Y0"/>
<gene>
    <name evidence="10" type="primary">murG</name>
    <name evidence="13" type="ORF">CALK_1910</name>
</gene>
<comment type="similarity">
    <text evidence="10">Belongs to the glycosyltransferase 28 family. MurG subfamily.</text>
</comment>
<dbReference type="CDD" id="cd03785">
    <property type="entry name" value="GT28_MurG"/>
    <property type="match status" value="1"/>
</dbReference>
<feature type="binding site" evidence="10">
    <location>
        <position position="288"/>
    </location>
    <ligand>
        <name>UDP-N-acetyl-alpha-D-glucosamine</name>
        <dbReference type="ChEBI" id="CHEBI:57705"/>
    </ligand>
</feature>
<dbReference type="Proteomes" id="UP000017148">
    <property type="component" value="Unassembled WGS sequence"/>
</dbReference>
<dbReference type="GO" id="GO:0008360">
    <property type="term" value="P:regulation of cell shape"/>
    <property type="evidence" value="ECO:0007669"/>
    <property type="project" value="UniProtKB-KW"/>
</dbReference>
<dbReference type="InterPro" id="IPR007235">
    <property type="entry name" value="Glyco_trans_28_C"/>
</dbReference>
<dbReference type="Gene3D" id="3.40.50.2000">
    <property type="entry name" value="Glycogen Phosphorylase B"/>
    <property type="match status" value="2"/>
</dbReference>
<dbReference type="EC" id="2.4.1.227" evidence="10"/>
<evidence type="ECO:0000256" key="5">
    <source>
        <dbReference type="ARBA" id="ARBA00022960"/>
    </source>
</evidence>
<dbReference type="EMBL" id="ASJR01000017">
    <property type="protein sequence ID" value="ERP31197.1"/>
    <property type="molecule type" value="Genomic_DNA"/>
</dbReference>
<feature type="binding site" evidence="10">
    <location>
        <position position="163"/>
    </location>
    <ligand>
        <name>UDP-N-acetyl-alpha-D-glucosamine</name>
        <dbReference type="ChEBI" id="CHEBI:57705"/>
    </ligand>
</feature>
<evidence type="ECO:0000313" key="13">
    <source>
        <dbReference type="EMBL" id="ERP31197.1"/>
    </source>
</evidence>
<dbReference type="GO" id="GO:0051991">
    <property type="term" value="F:UDP-N-acetyl-D-glucosamine:N-acetylmuramoyl-L-alanyl-D-glutamyl-meso-2,6-diaminopimelyl-D-alanyl-D-alanine-diphosphoundecaprenol 4-beta-N-acetylglucosaminlytransferase activity"/>
    <property type="evidence" value="ECO:0007669"/>
    <property type="project" value="RHEA"/>
</dbReference>
<sequence length="358" mass="39675">MNILIAAGGTGGHIFPALSVAAALQDQGHTVEWATTDRGWTASLAEKYGIPRQVLSVEGFQSTSILDRIGPIWKMVRATARLFPRITSYNVVIAFGGYVCGPVLQACRMRGVPYFLHEQNSVLGFVNRSFVKKAEAIFLGMPLIPSMLPALLEKDIICGTPVRPRKREYAQDLYPEGFVCGKRTILITGGSQGAQSMNEALYEAIDYISGFGVQVLWQTGTVSYKKIAQRYAYNKVVFPFAHTEDMYPYYAVASLVIGRAGAATISESAFFGLPALFIPLPWAADNHQYHNAMNAQSEGWATCLPQADGLGRKVIDMYKYLFKEDPEEYALRQKKARMAAPYQATETIIKTVERHYEA</sequence>
<keyword evidence="8 10" id="KW-0131">Cell cycle</keyword>
<dbReference type="HAMAP" id="MF_00033">
    <property type="entry name" value="MurG"/>
    <property type="match status" value="1"/>
</dbReference>
<keyword evidence="7 10" id="KW-0472">Membrane</keyword>
<feature type="domain" description="Glycosyltransferase family 28 N-terminal" evidence="11">
    <location>
        <begin position="3"/>
        <end position="138"/>
    </location>
</feature>
<dbReference type="GO" id="GO:0071555">
    <property type="term" value="P:cell wall organization"/>
    <property type="evidence" value="ECO:0007669"/>
    <property type="project" value="UniProtKB-KW"/>
</dbReference>
<comment type="pathway">
    <text evidence="10">Cell wall biogenesis; peptidoglycan biosynthesis.</text>
</comment>
<evidence type="ECO:0000259" key="11">
    <source>
        <dbReference type="Pfam" id="PF03033"/>
    </source>
</evidence>
<evidence type="ECO:0000313" key="14">
    <source>
        <dbReference type="Proteomes" id="UP000017148"/>
    </source>
</evidence>